<protein>
    <submittedName>
        <fullName evidence="1">Uncharacterized protein</fullName>
    </submittedName>
</protein>
<accession>A0A6L2PFP0</accession>
<name>A0A6L2PFP0_COPFO</name>
<dbReference type="OrthoDB" id="2139348at2759"/>
<dbReference type="EMBL" id="BLKM01000301">
    <property type="protein sequence ID" value="GFG31361.1"/>
    <property type="molecule type" value="Genomic_DNA"/>
</dbReference>
<dbReference type="Proteomes" id="UP000502823">
    <property type="component" value="Unassembled WGS sequence"/>
</dbReference>
<proteinExistence type="predicted"/>
<comment type="caution">
    <text evidence="1">The sequence shown here is derived from an EMBL/GenBank/DDBJ whole genome shotgun (WGS) entry which is preliminary data.</text>
</comment>
<dbReference type="InParanoid" id="A0A6L2PFP0"/>
<reference evidence="2" key="1">
    <citation type="submission" date="2020-01" db="EMBL/GenBank/DDBJ databases">
        <title>Draft genome sequence of the Termite Coptotermes fromosanus.</title>
        <authorList>
            <person name="Itakura S."/>
            <person name="Yosikawa Y."/>
            <person name="Umezawa K."/>
        </authorList>
    </citation>
    <scope>NUCLEOTIDE SEQUENCE [LARGE SCALE GENOMIC DNA]</scope>
</reference>
<organism evidence="1 2">
    <name type="scientific">Coptotermes formosanus</name>
    <name type="common">Formosan subterranean termite</name>
    <dbReference type="NCBI Taxonomy" id="36987"/>
    <lineage>
        <taxon>Eukaryota</taxon>
        <taxon>Metazoa</taxon>
        <taxon>Ecdysozoa</taxon>
        <taxon>Arthropoda</taxon>
        <taxon>Hexapoda</taxon>
        <taxon>Insecta</taxon>
        <taxon>Pterygota</taxon>
        <taxon>Neoptera</taxon>
        <taxon>Polyneoptera</taxon>
        <taxon>Dictyoptera</taxon>
        <taxon>Blattodea</taxon>
        <taxon>Blattoidea</taxon>
        <taxon>Termitoidae</taxon>
        <taxon>Rhinotermitidae</taxon>
        <taxon>Coptotermes</taxon>
    </lineage>
</organism>
<evidence type="ECO:0000313" key="1">
    <source>
        <dbReference type="EMBL" id="GFG31361.1"/>
    </source>
</evidence>
<evidence type="ECO:0000313" key="2">
    <source>
        <dbReference type="Proteomes" id="UP000502823"/>
    </source>
</evidence>
<keyword evidence="2" id="KW-1185">Reference proteome</keyword>
<gene>
    <name evidence="1" type="ORF">Cfor_06087</name>
</gene>
<dbReference type="AlphaFoldDB" id="A0A6L2PFP0"/>
<sequence>MTSLTQNRDSNLISEDNGIYDWREFLCGWGAAFINISITYPINKLIFRQVRNSSCHHISCVSVYLKDRFSYIIIQVLLHEVWVVRQDVVRPAPYR</sequence>